<evidence type="ECO:0000313" key="2">
    <source>
        <dbReference type="Proteomes" id="UP000199309"/>
    </source>
</evidence>
<dbReference type="PROSITE" id="PS51257">
    <property type="entry name" value="PROKAR_LIPOPROTEIN"/>
    <property type="match status" value="1"/>
</dbReference>
<reference evidence="1 2" key="1">
    <citation type="submission" date="2016-10" db="EMBL/GenBank/DDBJ databases">
        <authorList>
            <person name="de Groot N.N."/>
        </authorList>
    </citation>
    <scope>NUCLEOTIDE SEQUENCE [LARGE SCALE GENOMIC DNA]</scope>
    <source>
        <strain evidence="1 2">DSM 16981</strain>
    </source>
</reference>
<dbReference type="AlphaFoldDB" id="A0A1G9Q155"/>
<organism evidence="1 2">
    <name type="scientific">Megasphaera paucivorans</name>
    <dbReference type="NCBI Taxonomy" id="349095"/>
    <lineage>
        <taxon>Bacteria</taxon>
        <taxon>Bacillati</taxon>
        <taxon>Bacillota</taxon>
        <taxon>Negativicutes</taxon>
        <taxon>Veillonellales</taxon>
        <taxon>Veillonellaceae</taxon>
        <taxon>Megasphaera</taxon>
    </lineage>
</organism>
<dbReference type="RefSeq" id="WP_091647192.1">
    <property type="nucleotide sequence ID" value="NZ_FNHQ01000001.1"/>
</dbReference>
<name>A0A1G9Q155_9FIRM</name>
<dbReference type="STRING" id="349095.SAMN05660299_00074"/>
<gene>
    <name evidence="1" type="ORF">SAMN05660299_00074</name>
</gene>
<protein>
    <recommendedName>
        <fullName evidence="3">Lipoprotein</fullName>
    </recommendedName>
</protein>
<accession>A0A1G9Q155</accession>
<keyword evidence="2" id="KW-1185">Reference proteome</keyword>
<sequence length="180" mass="20481">MKFFRVWAMCLIIVMGGLLSGCGNTTMLEEYSFGYTQLKSEHSEVFLMTPFQLGKANRQNGDGVMYVGNDTHINLMAISEPAKEITVQKLAETSRTMLEQTPDISNLQTKVNETTVNGKPAVETEYTYEEPLHGKNTKLDVRSLFFEDNGQIWHVMYMYRDGDAMGKEVTDYIFGKIKSY</sequence>
<dbReference type="OrthoDB" id="1625195at2"/>
<evidence type="ECO:0000313" key="1">
    <source>
        <dbReference type="EMBL" id="SDM04729.1"/>
    </source>
</evidence>
<dbReference type="EMBL" id="FNHQ01000001">
    <property type="protein sequence ID" value="SDM04729.1"/>
    <property type="molecule type" value="Genomic_DNA"/>
</dbReference>
<evidence type="ECO:0008006" key="3">
    <source>
        <dbReference type="Google" id="ProtNLM"/>
    </source>
</evidence>
<dbReference type="Proteomes" id="UP000199309">
    <property type="component" value="Unassembled WGS sequence"/>
</dbReference>
<proteinExistence type="predicted"/>